<feature type="region of interest" description="Disordered" evidence="1">
    <location>
        <begin position="69"/>
        <end position="105"/>
    </location>
</feature>
<evidence type="ECO:0008006" key="4">
    <source>
        <dbReference type="Google" id="ProtNLM"/>
    </source>
</evidence>
<gene>
    <name evidence="2" type="ORF">AMTR_s00058p00139740</name>
</gene>
<dbReference type="SUPFAM" id="SSF81383">
    <property type="entry name" value="F-box domain"/>
    <property type="match status" value="1"/>
</dbReference>
<dbReference type="HOGENOM" id="CLU_883816_0_0_1"/>
<dbReference type="InterPro" id="IPR050796">
    <property type="entry name" value="SCF_F-box_component"/>
</dbReference>
<accession>W1PG13</accession>
<protein>
    <recommendedName>
        <fullName evidence="4">F-box domain-containing protein</fullName>
    </recommendedName>
</protein>
<proteinExistence type="predicted"/>
<name>W1PG13_AMBTC</name>
<dbReference type="InterPro" id="IPR036047">
    <property type="entry name" value="F-box-like_dom_sf"/>
</dbReference>
<dbReference type="Gramene" id="ERN06576">
    <property type="protein sequence ID" value="ERN06576"/>
    <property type="gene ID" value="AMTR_s00058p00139740"/>
</dbReference>
<dbReference type="EMBL" id="KI393888">
    <property type="protein sequence ID" value="ERN06576.1"/>
    <property type="molecule type" value="Genomic_DNA"/>
</dbReference>
<dbReference type="Proteomes" id="UP000017836">
    <property type="component" value="Unassembled WGS sequence"/>
</dbReference>
<evidence type="ECO:0000256" key="1">
    <source>
        <dbReference type="SAM" id="MobiDB-lite"/>
    </source>
</evidence>
<dbReference type="GO" id="GO:0004842">
    <property type="term" value="F:ubiquitin-protein transferase activity"/>
    <property type="evidence" value="ECO:0000318"/>
    <property type="project" value="GO_Central"/>
</dbReference>
<dbReference type="GO" id="GO:0031146">
    <property type="term" value="P:SCF-dependent proteasomal ubiquitin-dependent protein catabolic process"/>
    <property type="evidence" value="ECO:0000318"/>
    <property type="project" value="GO_Central"/>
</dbReference>
<keyword evidence="3" id="KW-1185">Reference proteome</keyword>
<reference evidence="3" key="1">
    <citation type="journal article" date="2013" name="Science">
        <title>The Amborella genome and the evolution of flowering plants.</title>
        <authorList>
            <consortium name="Amborella Genome Project"/>
        </authorList>
    </citation>
    <scope>NUCLEOTIDE SEQUENCE [LARGE SCALE GENOMIC DNA]</scope>
</reference>
<evidence type="ECO:0000313" key="2">
    <source>
        <dbReference type="EMBL" id="ERN06576.1"/>
    </source>
</evidence>
<feature type="compositionally biased region" description="Basic and acidic residues" evidence="1">
    <location>
        <begin position="71"/>
        <end position="105"/>
    </location>
</feature>
<dbReference type="PANTHER" id="PTHR31672">
    <property type="entry name" value="BNACNNG10540D PROTEIN"/>
    <property type="match status" value="1"/>
</dbReference>
<organism evidence="2 3">
    <name type="scientific">Amborella trichopoda</name>
    <dbReference type="NCBI Taxonomy" id="13333"/>
    <lineage>
        <taxon>Eukaryota</taxon>
        <taxon>Viridiplantae</taxon>
        <taxon>Streptophyta</taxon>
        <taxon>Embryophyta</taxon>
        <taxon>Tracheophyta</taxon>
        <taxon>Spermatophyta</taxon>
        <taxon>Magnoliopsida</taxon>
        <taxon>Amborellales</taxon>
        <taxon>Amborellaceae</taxon>
        <taxon>Amborella</taxon>
    </lineage>
</organism>
<dbReference type="AlphaFoldDB" id="W1PG13"/>
<dbReference type="PANTHER" id="PTHR31672:SF13">
    <property type="entry name" value="F-BOX PROTEIN CPR30-LIKE"/>
    <property type="match status" value="1"/>
</dbReference>
<evidence type="ECO:0000313" key="3">
    <source>
        <dbReference type="Proteomes" id="UP000017836"/>
    </source>
</evidence>
<sequence length="315" mass="36270">MQRGNNKVISDFLCLFPPLYLPGSLPSKPVLYLFPPLYIPGSLPSQPAFSKGQRFFKFSNRKRGAFKLKRGKELAKDQQDKSLYRPEDLNQKKRGKELAKDQQDKTLHLPEDLNQKVLAKYQQQEEKRLHLPEGLVLEILARLPSISFLRLSSITIRWGGLLFDHSFIQTHYLQSPSTFFSYEGVPVLASMKEHDFFGGKVSILACSRGLFLCEPCHYWICNPITGDRFKLPIPSIDNSYYDIIKMSLAVEHSQPFHYKVMQIMTFRGRGRLEYMCRTFDSRSGSCISPKPKSCWPYVRAANNLEWILPLVISLG</sequence>